<organism evidence="3 4">
    <name type="scientific">Vibrio anguillarum</name>
    <name type="common">Listonella anguillarum</name>
    <dbReference type="NCBI Taxonomy" id="55601"/>
    <lineage>
        <taxon>Bacteria</taxon>
        <taxon>Pseudomonadati</taxon>
        <taxon>Pseudomonadota</taxon>
        <taxon>Gammaproteobacteria</taxon>
        <taxon>Vibrionales</taxon>
        <taxon>Vibrionaceae</taxon>
        <taxon>Vibrio</taxon>
    </lineage>
</organism>
<evidence type="ECO:0000313" key="3">
    <source>
        <dbReference type="EMBL" id="AZS27086.1"/>
    </source>
</evidence>
<dbReference type="RefSeq" id="WP_017045538.1">
    <property type="nucleotide sequence ID" value="NZ_CP022100.1"/>
</dbReference>
<name>A0A1Q1L0Z1_VIBAN</name>
<dbReference type="PANTHER" id="PTHR30157:SF0">
    <property type="entry name" value="NADPH-DEPENDENT FERRIC-CHELATE REDUCTASE"/>
    <property type="match status" value="1"/>
</dbReference>
<dbReference type="InterPro" id="IPR013113">
    <property type="entry name" value="SIP_FAD-bd"/>
</dbReference>
<protein>
    <submittedName>
        <fullName evidence="3">Siderophore-interacting protein</fullName>
    </submittedName>
</protein>
<dbReference type="EMBL" id="CP034673">
    <property type="protein sequence ID" value="AZS27086.1"/>
    <property type="molecule type" value="Genomic_DNA"/>
</dbReference>
<dbReference type="InterPro" id="IPR017927">
    <property type="entry name" value="FAD-bd_FR_type"/>
</dbReference>
<evidence type="ECO:0000256" key="1">
    <source>
        <dbReference type="ARBA" id="ARBA00035644"/>
    </source>
</evidence>
<dbReference type="Gene3D" id="2.40.30.10">
    <property type="entry name" value="Translation factors"/>
    <property type="match status" value="1"/>
</dbReference>
<dbReference type="InterPro" id="IPR017938">
    <property type="entry name" value="Riboflavin_synthase-like_b-brl"/>
</dbReference>
<reference evidence="3 4" key="1">
    <citation type="submission" date="2018-12" db="EMBL/GenBank/DDBJ databases">
        <title>Characterization and Draft Genome of Vibrio anguillarum J360 Marine Pathogen Isolated from an Outbreak in Lumpfish (Cyclopterus lumpus).</title>
        <authorList>
            <person name="Vasquez J.I."/>
            <person name="Cao T."/>
            <person name="Chakraborty S."/>
            <person name="Gnanagobal H."/>
            <person name="Wescot J."/>
            <person name="Boyce D."/>
            <person name="Santander J."/>
        </authorList>
    </citation>
    <scope>NUCLEOTIDE SEQUENCE [LARGE SCALE GENOMIC DNA]</scope>
    <source>
        <strain evidence="3 4">J360</strain>
    </source>
</reference>
<dbReference type="AlphaFoldDB" id="A0A1Q1L0Z1"/>
<dbReference type="SUPFAM" id="SSF63380">
    <property type="entry name" value="Riboflavin synthase domain-like"/>
    <property type="match status" value="1"/>
</dbReference>
<gene>
    <name evidence="3" type="ORF">DYL72_19450</name>
</gene>
<dbReference type="InterPro" id="IPR039374">
    <property type="entry name" value="SIP_fam"/>
</dbReference>
<dbReference type="PROSITE" id="PS51384">
    <property type="entry name" value="FAD_FR"/>
    <property type="match status" value="1"/>
</dbReference>
<evidence type="ECO:0000259" key="2">
    <source>
        <dbReference type="PROSITE" id="PS51384"/>
    </source>
</evidence>
<dbReference type="CDD" id="cd06193">
    <property type="entry name" value="siderophore_interacting"/>
    <property type="match status" value="1"/>
</dbReference>
<dbReference type="GO" id="GO:0016491">
    <property type="term" value="F:oxidoreductase activity"/>
    <property type="evidence" value="ECO:0007669"/>
    <property type="project" value="InterPro"/>
</dbReference>
<proteinExistence type="inferred from homology"/>
<comment type="similarity">
    <text evidence="1">Belongs to the SIP oxidoreductase family.</text>
</comment>
<evidence type="ECO:0000313" key="4">
    <source>
        <dbReference type="Proteomes" id="UP000256923"/>
    </source>
</evidence>
<dbReference type="PANTHER" id="PTHR30157">
    <property type="entry name" value="FERRIC REDUCTASE, NADPH-DEPENDENT"/>
    <property type="match status" value="1"/>
</dbReference>
<feature type="domain" description="FAD-binding FR-type" evidence="2">
    <location>
        <begin position="9"/>
        <end position="128"/>
    </location>
</feature>
<sequence>MKKETEPKRSFYPLTVADSQQISPSLQRITLQGDSIGHFTLENEGDYIKLLFSEDGGTDLSRLTPDQRPIMRTYTIRSFDTTNNRIEIDFVRHEAEDKQCGFAVRWAMHTAIGDTISIAGPGKAQGLNPNGKWFFLAADMTAIPALAAQLKRLPRDAKGYAVIEIEHVDDKQALQAPENIEISWVVKDSSTNLATSVIEKNWLGENGSVWCACEFDTMRALREYFRNEKEIAKDYIYISSYWKRGVSEDGHKQLKQTDAQTQS</sequence>
<dbReference type="Pfam" id="PF04954">
    <property type="entry name" value="SIP"/>
    <property type="match status" value="1"/>
</dbReference>
<dbReference type="InterPro" id="IPR007037">
    <property type="entry name" value="SIP_rossman_dom"/>
</dbReference>
<dbReference type="Pfam" id="PF08021">
    <property type="entry name" value="FAD_binding_9"/>
    <property type="match status" value="1"/>
</dbReference>
<accession>A0A1Q1L0Z1</accession>
<dbReference type="InterPro" id="IPR039261">
    <property type="entry name" value="FNR_nucleotide-bd"/>
</dbReference>
<dbReference type="Gene3D" id="3.40.50.80">
    <property type="entry name" value="Nucleotide-binding domain of ferredoxin-NADP reductase (FNR) module"/>
    <property type="match status" value="1"/>
</dbReference>
<dbReference type="Proteomes" id="UP000256923">
    <property type="component" value="Chromosome 2"/>
</dbReference>